<dbReference type="AlphaFoldDB" id="A0A447CXQ0"/>
<keyword evidence="1" id="KW-0812">Transmembrane</keyword>
<evidence type="ECO:0000256" key="1">
    <source>
        <dbReference type="SAM" id="Phobius"/>
    </source>
</evidence>
<keyword evidence="1" id="KW-0472">Membrane</keyword>
<keyword evidence="1" id="KW-1133">Transmembrane helix</keyword>
<comment type="caution">
    <text evidence="2">The sequence shown here is derived from an EMBL/GenBank/DDBJ whole genome shotgun (WGS) entry which is preliminary data.</text>
</comment>
<evidence type="ECO:0000313" key="2">
    <source>
        <dbReference type="EMBL" id="VCU10112.1"/>
    </source>
</evidence>
<sequence length="49" mass="5187">MTPTVDLLLRLTDQAEALLYRATTIALTIYVALVGAMLGVALAVLWGAL</sequence>
<name>A0A447CXQ0_9BRAD</name>
<feature type="transmembrane region" description="Helical" evidence="1">
    <location>
        <begin position="20"/>
        <end position="46"/>
    </location>
</feature>
<dbReference type="RefSeq" id="WP_165364030.1">
    <property type="nucleotide sequence ID" value="NZ_UWOC01000161.1"/>
</dbReference>
<evidence type="ECO:0000313" key="3">
    <source>
        <dbReference type="Proteomes" id="UP000289200"/>
    </source>
</evidence>
<gene>
    <name evidence="2" type="ORF">RHODGE_RHODGE_03298</name>
</gene>
<dbReference type="EMBL" id="UWOC01000161">
    <property type="protein sequence ID" value="VCU10112.1"/>
    <property type="molecule type" value="Genomic_DNA"/>
</dbReference>
<keyword evidence="3" id="KW-1185">Reference proteome</keyword>
<proteinExistence type="predicted"/>
<organism evidence="2 3">
    <name type="scientific">Rhodoplanes serenus</name>
    <dbReference type="NCBI Taxonomy" id="200615"/>
    <lineage>
        <taxon>Bacteria</taxon>
        <taxon>Pseudomonadati</taxon>
        <taxon>Pseudomonadota</taxon>
        <taxon>Alphaproteobacteria</taxon>
        <taxon>Hyphomicrobiales</taxon>
        <taxon>Nitrobacteraceae</taxon>
        <taxon>Rhodoplanes</taxon>
    </lineage>
</organism>
<dbReference type="Proteomes" id="UP000289200">
    <property type="component" value="Unassembled WGS sequence"/>
</dbReference>
<accession>A0A447CXQ0</accession>
<reference evidence="3" key="1">
    <citation type="submission" date="2018-10" db="EMBL/GenBank/DDBJ databases">
        <authorList>
            <person name="Peiro R."/>
            <person name="Begona"/>
            <person name="Cbmso G."/>
            <person name="Lopez M."/>
            <person name="Gonzalez S."/>
            <person name="Sacristan E."/>
            <person name="Castillo E."/>
        </authorList>
    </citation>
    <scope>NUCLEOTIDE SEQUENCE [LARGE SCALE GENOMIC DNA]</scope>
</reference>
<protein>
    <submittedName>
        <fullName evidence="2">Uncharacterized protein</fullName>
    </submittedName>
</protein>